<feature type="chain" id="PRO_5045693494" evidence="1">
    <location>
        <begin position="23"/>
        <end position="223"/>
    </location>
</feature>
<evidence type="ECO:0000259" key="2">
    <source>
        <dbReference type="Pfam" id="PF07007"/>
    </source>
</evidence>
<gene>
    <name evidence="3" type="ORF">ACFQ1Z_03575</name>
</gene>
<keyword evidence="1" id="KW-0732">Signal</keyword>
<proteinExistence type="predicted"/>
<reference evidence="4" key="1">
    <citation type="journal article" date="2019" name="Int. J. Syst. Evol. Microbiol.">
        <title>The Global Catalogue of Microorganisms (GCM) 10K type strain sequencing project: providing services to taxonomists for standard genome sequencing and annotation.</title>
        <authorList>
            <consortium name="The Broad Institute Genomics Platform"/>
            <consortium name="The Broad Institute Genome Sequencing Center for Infectious Disease"/>
            <person name="Wu L."/>
            <person name="Ma J."/>
        </authorList>
    </citation>
    <scope>NUCLEOTIDE SEQUENCE [LARGE SCALE GENOMIC DNA]</scope>
    <source>
        <strain evidence="4">CCUG 58412</strain>
    </source>
</reference>
<dbReference type="RefSeq" id="WP_379055721.1">
    <property type="nucleotide sequence ID" value="NZ_JBHTKB010000001.1"/>
</dbReference>
<evidence type="ECO:0000313" key="3">
    <source>
        <dbReference type="EMBL" id="MFD0912620.1"/>
    </source>
</evidence>
<evidence type="ECO:0000313" key="4">
    <source>
        <dbReference type="Proteomes" id="UP001597128"/>
    </source>
</evidence>
<evidence type="ECO:0000256" key="1">
    <source>
        <dbReference type="SAM" id="SignalP"/>
    </source>
</evidence>
<dbReference type="Pfam" id="PF07007">
    <property type="entry name" value="LprI"/>
    <property type="match status" value="1"/>
</dbReference>
<dbReference type="Proteomes" id="UP001597128">
    <property type="component" value="Unassembled WGS sequence"/>
</dbReference>
<dbReference type="InterPro" id="IPR009739">
    <property type="entry name" value="LprI-like_N"/>
</dbReference>
<sequence>MNLVGHCYIAIVLSLLATLTHAETWTCAQESIAVYGNEFCEAEHAQYRANQANIHLDKAYEKLLNNTASKERKQLIISQRKWVESSTAYCERFLRDHPSGRATQAEMAASCNEQQALKRTMELEKRLSDRSMCSAQHEELTLRPSFEAQLLGNTTAFLYSAPNRNCKLKNANVAQSSYFTVYGLNKGHDWAYVMYIAKNGDDFMGWLPMSDIKIIGPYGSNVK</sequence>
<feature type="domain" description="Lysozyme inhibitor LprI-like N-terminal" evidence="2">
    <location>
        <begin position="45"/>
        <end position="123"/>
    </location>
</feature>
<dbReference type="EMBL" id="JBHTKB010000001">
    <property type="protein sequence ID" value="MFD0912620.1"/>
    <property type="molecule type" value="Genomic_DNA"/>
</dbReference>
<accession>A0ABW3F6T8</accession>
<name>A0ABW3F6T8_9PROT</name>
<keyword evidence="4" id="KW-1185">Reference proteome</keyword>
<protein>
    <submittedName>
        <fullName evidence="3">Lysozyme inhibitor LprI family protein</fullName>
    </submittedName>
</protein>
<feature type="signal peptide" evidence="1">
    <location>
        <begin position="1"/>
        <end position="22"/>
    </location>
</feature>
<organism evidence="3 4">
    <name type="scientific">Methylophilus luteus</name>
    <dbReference type="NCBI Taxonomy" id="640108"/>
    <lineage>
        <taxon>Bacteria</taxon>
        <taxon>Pseudomonadati</taxon>
        <taxon>Pseudomonadota</taxon>
        <taxon>Betaproteobacteria</taxon>
        <taxon>Nitrosomonadales</taxon>
        <taxon>Methylophilaceae</taxon>
        <taxon>Methylophilus</taxon>
    </lineage>
</organism>
<comment type="caution">
    <text evidence="3">The sequence shown here is derived from an EMBL/GenBank/DDBJ whole genome shotgun (WGS) entry which is preliminary data.</text>
</comment>
<dbReference type="Gene3D" id="1.20.1270.180">
    <property type="match status" value="1"/>
</dbReference>